<dbReference type="OrthoDB" id="271433at2759"/>
<evidence type="ECO:0000256" key="6">
    <source>
        <dbReference type="ARBA" id="ARBA00023004"/>
    </source>
</evidence>
<protein>
    <recommendedName>
        <fullName evidence="3">cysteine dioxygenase</fullName>
        <ecNumber evidence="3">1.13.11.20</ecNumber>
    </recommendedName>
</protein>
<evidence type="ECO:0000256" key="3">
    <source>
        <dbReference type="ARBA" id="ARBA00013133"/>
    </source>
</evidence>
<dbReference type="GO" id="GO:0046872">
    <property type="term" value="F:metal ion binding"/>
    <property type="evidence" value="ECO:0007669"/>
    <property type="project" value="UniProtKB-KW"/>
</dbReference>
<comment type="catalytic activity">
    <reaction evidence="7">
        <text>L-cysteine + O2 = 3-sulfino-L-alanine + H(+)</text>
        <dbReference type="Rhea" id="RHEA:20441"/>
        <dbReference type="ChEBI" id="CHEBI:15378"/>
        <dbReference type="ChEBI" id="CHEBI:15379"/>
        <dbReference type="ChEBI" id="CHEBI:35235"/>
        <dbReference type="ChEBI" id="CHEBI:61085"/>
        <dbReference type="EC" id="1.13.11.20"/>
    </reaction>
    <physiologicalReaction direction="left-to-right" evidence="7">
        <dbReference type="Rhea" id="RHEA:20442"/>
    </physiologicalReaction>
</comment>
<proteinExistence type="inferred from homology"/>
<evidence type="ECO:0000313" key="8">
    <source>
        <dbReference type="EMBL" id="RLN21898.1"/>
    </source>
</evidence>
<comment type="similarity">
    <text evidence="2">Belongs to the cysteine dioxygenase family.</text>
</comment>
<reference evidence="9" key="1">
    <citation type="journal article" date="2019" name="Nat. Commun.">
        <title>The genome of broomcorn millet.</title>
        <authorList>
            <person name="Zou C."/>
            <person name="Miki D."/>
            <person name="Li D."/>
            <person name="Tang Q."/>
            <person name="Xiao L."/>
            <person name="Rajput S."/>
            <person name="Deng P."/>
            <person name="Jia W."/>
            <person name="Huang R."/>
            <person name="Zhang M."/>
            <person name="Sun Y."/>
            <person name="Hu J."/>
            <person name="Fu X."/>
            <person name="Schnable P.S."/>
            <person name="Li F."/>
            <person name="Zhang H."/>
            <person name="Feng B."/>
            <person name="Zhu X."/>
            <person name="Liu R."/>
            <person name="Schnable J.C."/>
            <person name="Zhu J.-K."/>
            <person name="Zhang H."/>
        </authorList>
    </citation>
    <scope>NUCLEOTIDE SEQUENCE [LARGE SCALE GENOMIC DNA]</scope>
</reference>
<dbReference type="EMBL" id="PQIB02000004">
    <property type="protein sequence ID" value="RLN21898.1"/>
    <property type="molecule type" value="Genomic_DNA"/>
</dbReference>
<dbReference type="Pfam" id="PF07847">
    <property type="entry name" value="PCO_ADO"/>
    <property type="match status" value="1"/>
</dbReference>
<evidence type="ECO:0000256" key="4">
    <source>
        <dbReference type="ARBA" id="ARBA00022723"/>
    </source>
</evidence>
<comment type="caution">
    <text evidence="8">The sequence shown here is derived from an EMBL/GenBank/DDBJ whole genome shotgun (WGS) entry which is preliminary data.</text>
</comment>
<comment type="cofactor">
    <cofactor evidence="1">
        <name>Fe(2+)</name>
        <dbReference type="ChEBI" id="CHEBI:29033"/>
    </cofactor>
</comment>
<evidence type="ECO:0000256" key="2">
    <source>
        <dbReference type="ARBA" id="ARBA00006622"/>
    </source>
</evidence>
<accession>A0A3L6SH03</accession>
<dbReference type="STRING" id="4540.A0A3L6SH03"/>
<name>A0A3L6SH03_PANMI</name>
<keyword evidence="4" id="KW-0479">Metal-binding</keyword>
<keyword evidence="9" id="KW-1185">Reference proteome</keyword>
<gene>
    <name evidence="8" type="ORF">C2845_PM07G13830</name>
</gene>
<keyword evidence="6" id="KW-0408">Iron</keyword>
<evidence type="ECO:0000256" key="1">
    <source>
        <dbReference type="ARBA" id="ARBA00001954"/>
    </source>
</evidence>
<organism evidence="8 9">
    <name type="scientific">Panicum miliaceum</name>
    <name type="common">Proso millet</name>
    <name type="synonym">Broomcorn millet</name>
    <dbReference type="NCBI Taxonomy" id="4540"/>
    <lineage>
        <taxon>Eukaryota</taxon>
        <taxon>Viridiplantae</taxon>
        <taxon>Streptophyta</taxon>
        <taxon>Embryophyta</taxon>
        <taxon>Tracheophyta</taxon>
        <taxon>Spermatophyta</taxon>
        <taxon>Magnoliopsida</taxon>
        <taxon>Liliopsida</taxon>
        <taxon>Poales</taxon>
        <taxon>Poaceae</taxon>
        <taxon>PACMAD clade</taxon>
        <taxon>Panicoideae</taxon>
        <taxon>Panicodae</taxon>
        <taxon>Paniceae</taxon>
        <taxon>Panicinae</taxon>
        <taxon>Panicum</taxon>
        <taxon>Panicum sect. Panicum</taxon>
    </lineage>
</organism>
<dbReference type="InterPro" id="IPR012864">
    <property type="entry name" value="PCO/ADO"/>
</dbReference>
<dbReference type="EC" id="1.13.11.20" evidence="3"/>
<evidence type="ECO:0000313" key="9">
    <source>
        <dbReference type="Proteomes" id="UP000275267"/>
    </source>
</evidence>
<sequence length="211" mass="22999">MISTPTNSATSTIQKIYDISRDVFAAATPGFVPPPSDVERLTGFLDNLTLQDIGLDASMSCFTANPQDHPKVTYIHFATSPTLSLYDWVTASDSNQVTRMPNGARLAKLHTDAIFDATSKTVVLYPEDGGNLHCFNAMSPCAVLDVMGPPYCLKKEGIALTSVVARLCMQLLKCQNPDLILLITFTTRPHPQEPIATSACLTVNYYIALRN</sequence>
<dbReference type="PANTHER" id="PTHR22966">
    <property type="entry name" value="2-AMINOETHANETHIOL DIOXYGENASE"/>
    <property type="match status" value="1"/>
</dbReference>
<dbReference type="InterPro" id="IPR011051">
    <property type="entry name" value="RmlC_Cupin_sf"/>
</dbReference>
<evidence type="ECO:0000256" key="7">
    <source>
        <dbReference type="ARBA" id="ARBA00024284"/>
    </source>
</evidence>
<dbReference type="Proteomes" id="UP000275267">
    <property type="component" value="Unassembled WGS sequence"/>
</dbReference>
<dbReference type="GO" id="GO:0017172">
    <property type="term" value="F:cysteine dioxygenase activity"/>
    <property type="evidence" value="ECO:0007669"/>
    <property type="project" value="UniProtKB-EC"/>
</dbReference>
<dbReference type="PANTHER" id="PTHR22966:SF1">
    <property type="entry name" value="PLANT CYSTEINE OXIDASE 1"/>
    <property type="match status" value="1"/>
</dbReference>
<dbReference type="AlphaFoldDB" id="A0A3L6SH03"/>
<dbReference type="SUPFAM" id="SSF51182">
    <property type="entry name" value="RmlC-like cupins"/>
    <property type="match status" value="1"/>
</dbReference>
<dbReference type="GO" id="GO:0070483">
    <property type="term" value="P:detection of hypoxia"/>
    <property type="evidence" value="ECO:0007669"/>
    <property type="project" value="UniProtKB-ARBA"/>
</dbReference>
<evidence type="ECO:0000256" key="5">
    <source>
        <dbReference type="ARBA" id="ARBA00023002"/>
    </source>
</evidence>
<keyword evidence="5" id="KW-0560">Oxidoreductase</keyword>